<comment type="caution">
    <text evidence="2">The sequence shown here is derived from an EMBL/GenBank/DDBJ whole genome shotgun (WGS) entry which is preliminary data.</text>
</comment>
<dbReference type="AlphaFoldDB" id="A0ABD1YX77"/>
<evidence type="ECO:0000313" key="3">
    <source>
        <dbReference type="Proteomes" id="UP001605036"/>
    </source>
</evidence>
<sequence length="141" mass="15874">MPYLVRFAYCMRATETECPIWQSAPTERTRQSYRRTLLTERAKSRNHRRLKTRLNIMGATEIFTNSSQSQIQRVGIRCIPCVFEEGLALALFHGGVRDLPSDHEGPSYRTAMLLASSSDSAPGTDSRLPRVADPLASTMQL</sequence>
<evidence type="ECO:0000313" key="2">
    <source>
        <dbReference type="EMBL" id="KAL2634317.1"/>
    </source>
</evidence>
<dbReference type="Proteomes" id="UP001605036">
    <property type="component" value="Unassembled WGS sequence"/>
</dbReference>
<accession>A0ABD1YX77</accession>
<name>A0ABD1YX77_9MARC</name>
<evidence type="ECO:0000256" key="1">
    <source>
        <dbReference type="SAM" id="MobiDB-lite"/>
    </source>
</evidence>
<keyword evidence="3" id="KW-1185">Reference proteome</keyword>
<reference evidence="2 3" key="1">
    <citation type="submission" date="2024-09" db="EMBL/GenBank/DDBJ databases">
        <title>Chromosome-scale assembly of Riccia fluitans.</title>
        <authorList>
            <person name="Paukszto L."/>
            <person name="Sawicki J."/>
            <person name="Karawczyk K."/>
            <person name="Piernik-Szablinska J."/>
            <person name="Szczecinska M."/>
            <person name="Mazdziarz M."/>
        </authorList>
    </citation>
    <scope>NUCLEOTIDE SEQUENCE [LARGE SCALE GENOMIC DNA]</scope>
    <source>
        <strain evidence="2">Rf_01</strain>
        <tissue evidence="2">Aerial parts of the thallus</tissue>
    </source>
</reference>
<organism evidence="2 3">
    <name type="scientific">Riccia fluitans</name>
    <dbReference type="NCBI Taxonomy" id="41844"/>
    <lineage>
        <taxon>Eukaryota</taxon>
        <taxon>Viridiplantae</taxon>
        <taxon>Streptophyta</taxon>
        <taxon>Embryophyta</taxon>
        <taxon>Marchantiophyta</taxon>
        <taxon>Marchantiopsida</taxon>
        <taxon>Marchantiidae</taxon>
        <taxon>Marchantiales</taxon>
        <taxon>Ricciaceae</taxon>
        <taxon>Riccia</taxon>
    </lineage>
</organism>
<dbReference type="EMBL" id="JBHFFA010000003">
    <property type="protein sequence ID" value="KAL2634317.1"/>
    <property type="molecule type" value="Genomic_DNA"/>
</dbReference>
<protein>
    <submittedName>
        <fullName evidence="2">Uncharacterized protein</fullName>
    </submittedName>
</protein>
<feature type="region of interest" description="Disordered" evidence="1">
    <location>
        <begin position="116"/>
        <end position="141"/>
    </location>
</feature>
<proteinExistence type="predicted"/>
<gene>
    <name evidence="2" type="ORF">R1flu_005796</name>
</gene>